<evidence type="ECO:0000313" key="3">
    <source>
        <dbReference type="Proteomes" id="UP000192418"/>
    </source>
</evidence>
<evidence type="ECO:0000259" key="1">
    <source>
        <dbReference type="Pfam" id="PF13672"/>
    </source>
</evidence>
<evidence type="ECO:0000313" key="2">
    <source>
        <dbReference type="EMBL" id="SMD10216.1"/>
    </source>
</evidence>
<feature type="domain" description="PPM-type phosphatase" evidence="1">
    <location>
        <begin position="26"/>
        <end position="244"/>
    </location>
</feature>
<dbReference type="SUPFAM" id="SSF81606">
    <property type="entry name" value="PP2C-like"/>
    <property type="match status" value="1"/>
</dbReference>
<organism evidence="2 3">
    <name type="scientific">Desulfocicer vacuolatum DSM 3385</name>
    <dbReference type="NCBI Taxonomy" id="1121400"/>
    <lineage>
        <taxon>Bacteria</taxon>
        <taxon>Pseudomonadati</taxon>
        <taxon>Thermodesulfobacteriota</taxon>
        <taxon>Desulfobacteria</taxon>
        <taxon>Desulfobacterales</taxon>
        <taxon>Desulfobacteraceae</taxon>
        <taxon>Desulfocicer</taxon>
    </lineage>
</organism>
<keyword evidence="3" id="KW-1185">Reference proteome</keyword>
<dbReference type="RefSeq" id="WP_084071623.1">
    <property type="nucleotide sequence ID" value="NZ_FWXY01000034.1"/>
</dbReference>
<dbReference type="OrthoDB" id="1755431at2"/>
<proteinExistence type="predicted"/>
<reference evidence="2 3" key="1">
    <citation type="submission" date="2017-04" db="EMBL/GenBank/DDBJ databases">
        <authorList>
            <person name="Afonso C.L."/>
            <person name="Miller P.J."/>
            <person name="Scott M.A."/>
            <person name="Spackman E."/>
            <person name="Goraichik I."/>
            <person name="Dimitrov K.M."/>
            <person name="Suarez D.L."/>
            <person name="Swayne D.E."/>
        </authorList>
    </citation>
    <scope>NUCLEOTIDE SEQUENCE [LARGE SCALE GENOMIC DNA]</scope>
    <source>
        <strain evidence="2 3">DSM 3385</strain>
    </source>
</reference>
<accession>A0A1W2ELP4</accession>
<dbReference type="Gene3D" id="3.60.40.10">
    <property type="entry name" value="PPM-type phosphatase domain"/>
    <property type="match status" value="1"/>
</dbReference>
<dbReference type="Proteomes" id="UP000192418">
    <property type="component" value="Unassembled WGS sequence"/>
</dbReference>
<name>A0A1W2ELP4_9BACT</name>
<gene>
    <name evidence="2" type="ORF">SAMN02746065_13412</name>
</gene>
<dbReference type="STRING" id="1121400.SAMN02746065_13412"/>
<dbReference type="Pfam" id="PF13672">
    <property type="entry name" value="PP2C_2"/>
    <property type="match status" value="1"/>
</dbReference>
<dbReference type="InterPro" id="IPR036457">
    <property type="entry name" value="PPM-type-like_dom_sf"/>
</dbReference>
<dbReference type="InterPro" id="IPR001932">
    <property type="entry name" value="PPM-type_phosphatase-like_dom"/>
</dbReference>
<dbReference type="EMBL" id="FWXY01000034">
    <property type="protein sequence ID" value="SMD10216.1"/>
    <property type="molecule type" value="Genomic_DNA"/>
</dbReference>
<dbReference type="AlphaFoldDB" id="A0A1W2ELP4"/>
<protein>
    <submittedName>
        <fullName evidence="2">Protein phosphatase 2C</fullName>
    </submittedName>
</protein>
<sequence>MDTQCILEKGTANINEDCLVMKDNIFGVFDGATSLTAQTFVHGKTGGNIAAQTAGSVFSRNHYPLTHLACQANREIMGKMLQNGVNISKKENLWSTTAAVVRVKKESLEWVQIGDAVIILIYEDGSHKVLANQEDHDYETLTLWKDLVSARVDNVDSLTDDSTNTCLLGLKKALFPQIKKVRLGMNIDYGVLNGDPRAENFFNQGTESLNRVTDILLFTDGLFIPEQVPEKRKDYTPLVKAYFSVGLNGVKDMVRQKEDTDPLCLAYPRFKCHDDIAAIAIKM</sequence>